<dbReference type="InterPro" id="IPR035906">
    <property type="entry name" value="MetI-like_sf"/>
</dbReference>
<dbReference type="RefSeq" id="WP_013562486.1">
    <property type="nucleotide sequence ID" value="NC_014961.1"/>
</dbReference>
<name>E8R9T8_DESM0</name>
<feature type="transmembrane region" description="Helical" evidence="7">
    <location>
        <begin position="256"/>
        <end position="282"/>
    </location>
</feature>
<dbReference type="GeneID" id="10153661"/>
<dbReference type="InterPro" id="IPR000515">
    <property type="entry name" value="MetI-like"/>
</dbReference>
<keyword evidence="6 7" id="KW-0472">Membrane</keyword>
<dbReference type="PANTHER" id="PTHR43386:SF1">
    <property type="entry name" value="D,D-DIPEPTIDE TRANSPORT SYSTEM PERMEASE PROTEIN DDPC-RELATED"/>
    <property type="match status" value="1"/>
</dbReference>
<feature type="transmembrane region" description="Helical" evidence="7">
    <location>
        <begin position="97"/>
        <end position="118"/>
    </location>
</feature>
<dbReference type="GO" id="GO:0005886">
    <property type="term" value="C:plasma membrane"/>
    <property type="evidence" value="ECO:0007669"/>
    <property type="project" value="UniProtKB-SubCell"/>
</dbReference>
<evidence type="ECO:0000313" key="9">
    <source>
        <dbReference type="EMBL" id="ADV65264.1"/>
    </source>
</evidence>
<dbReference type="eggNOG" id="arCOG00748">
    <property type="taxonomic scope" value="Archaea"/>
</dbReference>
<keyword evidence="4 7" id="KW-0812">Transmembrane</keyword>
<keyword evidence="10" id="KW-1185">Reference proteome</keyword>
<sequence length="298" mass="32392" precursor="true">MSGTRLDPGSSLNALRKHLGKTRFRVGLALVLTVTVIAILSPVIAPYPEDGLGYVPPDAVSKAMLPPGFPHVFGTDTRGRDLFSRVVFGAGSAVVEILTVVLSSLAIGVLVGVSAAYYRGPLEHVLNYLVELFMSIPAIVIALAVRLATGPGFHVVAVSLVATWWSWYARVTYVYARSIVEMDYVVLAKLSGLSNLKIIYRHVLRNATPPVLVQAVTDMGSVLLEATSINFMGLGVPLNSPEWGVIMLEGLPVITIAPWITMFPGILLLATALGFSLVGDSLREELDPRMRRRWRLWF</sequence>
<evidence type="ECO:0000256" key="1">
    <source>
        <dbReference type="ARBA" id="ARBA00004651"/>
    </source>
</evidence>
<reference evidence="9 10" key="2">
    <citation type="journal article" date="2011" name="Stand. Genomic Sci.">
        <title>Complete genome sequence of Desulfurococcus mucosus type strain (O7/1).</title>
        <authorList>
            <person name="Wirth R."/>
            <person name="Chertkov O."/>
            <person name="Held B."/>
            <person name="Lapidus A."/>
            <person name="Nolan M."/>
            <person name="Lucas S."/>
            <person name="Hammon N."/>
            <person name="Deshpande S."/>
            <person name="Cheng J.F."/>
            <person name="Tapia R."/>
            <person name="Han C."/>
            <person name="Goodwin L."/>
            <person name="Pitluck S."/>
            <person name="Liolios K."/>
            <person name="Ioanna P."/>
            <person name="Ivanova N."/>
            <person name="Mavromatis K."/>
            <person name="Mikhailova N."/>
            <person name="Pati A."/>
            <person name="Chen A."/>
            <person name="Palaniappan K."/>
            <person name="Land M."/>
            <person name="Hauser L."/>
            <person name="Chang Y.J."/>
            <person name="Jeffries C.D."/>
            <person name="Bilek Y."/>
            <person name="Hader T."/>
            <person name="Rohde M."/>
            <person name="Spring S."/>
            <person name="Sikorski J."/>
            <person name="Goker M."/>
            <person name="Woyke T."/>
            <person name="Bristow J."/>
            <person name="Eisen J.A."/>
            <person name="Markowitz V."/>
            <person name="Hugenholtz P."/>
            <person name="Kyrpides N.C."/>
            <person name="Klenk H.P."/>
        </authorList>
    </citation>
    <scope>NUCLEOTIDE SEQUENCE [LARGE SCALE GENOMIC DNA]</scope>
    <source>
        <strain evidence="10">ATCC 35584 / DSM 2162 / JCM 9187 / O7/1</strain>
    </source>
</reference>
<evidence type="ECO:0000256" key="2">
    <source>
        <dbReference type="ARBA" id="ARBA00022448"/>
    </source>
</evidence>
<feature type="transmembrane region" description="Helical" evidence="7">
    <location>
        <begin position="26"/>
        <end position="47"/>
    </location>
</feature>
<dbReference type="STRING" id="765177.Desmu_0961"/>
<keyword evidence="2 7" id="KW-0813">Transport</keyword>
<evidence type="ECO:0000256" key="4">
    <source>
        <dbReference type="ARBA" id="ARBA00022692"/>
    </source>
</evidence>
<organism evidence="9 10">
    <name type="scientific">Desulfurococcus mucosus (strain ATCC 35584 / DSM 2162 / JCM 9187 / O7/1)</name>
    <dbReference type="NCBI Taxonomy" id="765177"/>
    <lineage>
        <taxon>Archaea</taxon>
        <taxon>Thermoproteota</taxon>
        <taxon>Thermoprotei</taxon>
        <taxon>Desulfurococcales</taxon>
        <taxon>Desulfurococcaceae</taxon>
        <taxon>Desulfurococcus</taxon>
    </lineage>
</organism>
<dbReference type="Pfam" id="PF00528">
    <property type="entry name" value="BPD_transp_1"/>
    <property type="match status" value="1"/>
</dbReference>
<evidence type="ECO:0000256" key="3">
    <source>
        <dbReference type="ARBA" id="ARBA00022475"/>
    </source>
</evidence>
<keyword evidence="5 7" id="KW-1133">Transmembrane helix</keyword>
<dbReference type="EMBL" id="CP002363">
    <property type="protein sequence ID" value="ADV65264.1"/>
    <property type="molecule type" value="Genomic_DNA"/>
</dbReference>
<dbReference type="AlphaFoldDB" id="E8R9T8"/>
<feature type="transmembrane region" description="Helical" evidence="7">
    <location>
        <begin position="125"/>
        <end position="145"/>
    </location>
</feature>
<dbReference type="PANTHER" id="PTHR43386">
    <property type="entry name" value="OLIGOPEPTIDE TRANSPORT SYSTEM PERMEASE PROTEIN APPC"/>
    <property type="match status" value="1"/>
</dbReference>
<dbReference type="Gene3D" id="1.10.3720.10">
    <property type="entry name" value="MetI-like"/>
    <property type="match status" value="1"/>
</dbReference>
<evidence type="ECO:0000256" key="7">
    <source>
        <dbReference type="RuleBase" id="RU363032"/>
    </source>
</evidence>
<proteinExistence type="inferred from homology"/>
<evidence type="ECO:0000256" key="5">
    <source>
        <dbReference type="ARBA" id="ARBA00022989"/>
    </source>
</evidence>
<keyword evidence="3" id="KW-1003">Cell membrane</keyword>
<comment type="subcellular location">
    <subcellularLocation>
        <location evidence="1 7">Cell membrane</location>
        <topology evidence="1 7">Multi-pass membrane protein</topology>
    </subcellularLocation>
</comment>
<dbReference type="Proteomes" id="UP000001068">
    <property type="component" value="Chromosome"/>
</dbReference>
<dbReference type="PROSITE" id="PS50928">
    <property type="entry name" value="ABC_TM1"/>
    <property type="match status" value="1"/>
</dbReference>
<accession>E8R9T8</accession>
<dbReference type="HOGENOM" id="CLU_028518_5_3_2"/>
<evidence type="ECO:0000313" key="10">
    <source>
        <dbReference type="Proteomes" id="UP000001068"/>
    </source>
</evidence>
<dbReference type="CDD" id="cd06261">
    <property type="entry name" value="TM_PBP2"/>
    <property type="match status" value="1"/>
</dbReference>
<reference evidence="10" key="1">
    <citation type="submission" date="2010-11" db="EMBL/GenBank/DDBJ databases">
        <title>The complete genome of Desulfurococcus mucosus DSM 2162.</title>
        <authorList>
            <consortium name="US DOE Joint Genome Institute (JGI-PGF)"/>
            <person name="Lucas S."/>
            <person name="Copeland A."/>
            <person name="Lapidus A."/>
            <person name="Bruce D."/>
            <person name="Goodwin L."/>
            <person name="Pitluck S."/>
            <person name="Kyrpides N."/>
            <person name="Mavromatis K."/>
            <person name="Pagani I."/>
            <person name="Ivanova N."/>
            <person name="Ovchinnikova G."/>
            <person name="Chertkov O."/>
            <person name="Held B."/>
            <person name="Brettin T."/>
            <person name="Detter J.C."/>
            <person name="Tapia R."/>
            <person name="Han C."/>
            <person name="Land M."/>
            <person name="Hauser L."/>
            <person name="Markowitz V."/>
            <person name="Cheng J.-F."/>
            <person name="Hugenholtz P."/>
            <person name="Woyke T."/>
            <person name="Wu D."/>
            <person name="Wirth R."/>
            <person name="Bilek Y."/>
            <person name="Hader T."/>
            <person name="Klenk H.-P."/>
            <person name="Eisen J.A."/>
        </authorList>
    </citation>
    <scope>NUCLEOTIDE SEQUENCE [LARGE SCALE GENOMIC DNA]</scope>
    <source>
        <strain evidence="10">ATCC 35584 / DSM 2162 / JCM 9187 / O7/1</strain>
    </source>
</reference>
<dbReference type="KEGG" id="dmu:Desmu_0961"/>
<dbReference type="SUPFAM" id="SSF161098">
    <property type="entry name" value="MetI-like"/>
    <property type="match status" value="1"/>
</dbReference>
<dbReference type="GO" id="GO:0055085">
    <property type="term" value="P:transmembrane transport"/>
    <property type="evidence" value="ECO:0007669"/>
    <property type="project" value="InterPro"/>
</dbReference>
<gene>
    <name evidence="9" type="ordered locus">Desmu_0961</name>
</gene>
<evidence type="ECO:0000256" key="6">
    <source>
        <dbReference type="ARBA" id="ARBA00023136"/>
    </source>
</evidence>
<dbReference type="OrthoDB" id="312811at2157"/>
<feature type="domain" description="ABC transmembrane type-1" evidence="8">
    <location>
        <begin position="94"/>
        <end position="279"/>
    </location>
</feature>
<evidence type="ECO:0000259" key="8">
    <source>
        <dbReference type="PROSITE" id="PS50928"/>
    </source>
</evidence>
<dbReference type="InterPro" id="IPR050366">
    <property type="entry name" value="BP-dependent_transpt_permease"/>
</dbReference>
<comment type="similarity">
    <text evidence="7">Belongs to the binding-protein-dependent transport system permease family.</text>
</comment>
<protein>
    <submittedName>
        <fullName evidence="9">Binding-protein-dependent transport systems inner membrane component</fullName>
    </submittedName>
</protein>